<proteinExistence type="predicted"/>
<dbReference type="Gene3D" id="3.40.710.10">
    <property type="entry name" value="DD-peptidase/beta-lactamase superfamily"/>
    <property type="match status" value="1"/>
</dbReference>
<sequence>MTIRLAELIKEFGVPGASMACWHDGEIHQEAGGLLNLDTGVEATADSLFQVGSVTKVWTTAQVMLLVEEGRLTLDTPVAEVLPGIDQDVTIEHLLTHTSGLDGDFFHDTGRGDDCLERYTAAIAARPLTHPVGATHSYSNGGFSVAGRVVEVVTGKVWDTALRDQLITPLGLTRTWTLPEDVLRFRAATGHLGEANTPTPTWGMMRSNSPAGQICSTAPDLVRFGRSFVEGGPLSAESVREMTRPRVELPARVYGTHWGLGWILDTWDGTPILLHGGNTIGQAAMMWVVASTGTVVAVLANGGDTSGLFQAVAAGLFPELAGLTPPGPALPPDPPSEAGIAGHAGVYERTGARITVREDELVYENTGDFADLEPPVSLELVPTGEHTFLARRPGTRLWAPGAFYRLRDGSPYLYFGVRSTPKVPDAPGATP</sequence>
<evidence type="ECO:0000313" key="3">
    <source>
        <dbReference type="Proteomes" id="UP000295302"/>
    </source>
</evidence>
<dbReference type="OrthoDB" id="262125at2"/>
<dbReference type="PANTHER" id="PTHR46825:SF9">
    <property type="entry name" value="BETA-LACTAMASE-RELATED DOMAIN-CONTAINING PROTEIN"/>
    <property type="match status" value="1"/>
</dbReference>
<feature type="domain" description="Beta-lactamase-related" evidence="1">
    <location>
        <begin position="8"/>
        <end position="305"/>
    </location>
</feature>
<dbReference type="Pfam" id="PF00144">
    <property type="entry name" value="Beta-lactamase"/>
    <property type="match status" value="1"/>
</dbReference>
<dbReference type="GO" id="GO:0016787">
    <property type="term" value="F:hydrolase activity"/>
    <property type="evidence" value="ECO:0007669"/>
    <property type="project" value="UniProtKB-KW"/>
</dbReference>
<keyword evidence="2" id="KW-0378">Hydrolase</keyword>
<dbReference type="AlphaFoldDB" id="A0A4R4YD80"/>
<name>A0A4R4YD80_9ACTN</name>
<protein>
    <submittedName>
        <fullName evidence="2">Class A beta-lactamase-related serine hydrolase</fullName>
    </submittedName>
</protein>
<dbReference type="SUPFAM" id="SSF56601">
    <property type="entry name" value="beta-lactamase/transpeptidase-like"/>
    <property type="match status" value="1"/>
</dbReference>
<gene>
    <name evidence="2" type="ORF">E1286_30725</name>
</gene>
<dbReference type="EMBL" id="SMKQ01000126">
    <property type="protein sequence ID" value="TDD42496.1"/>
    <property type="molecule type" value="Genomic_DNA"/>
</dbReference>
<dbReference type="RefSeq" id="WP_132618042.1">
    <property type="nucleotide sequence ID" value="NZ_SMKQ01000126.1"/>
</dbReference>
<evidence type="ECO:0000313" key="2">
    <source>
        <dbReference type="EMBL" id="TDD42496.1"/>
    </source>
</evidence>
<dbReference type="PANTHER" id="PTHR46825">
    <property type="entry name" value="D-ALANYL-D-ALANINE-CARBOXYPEPTIDASE/ENDOPEPTIDASE AMPH"/>
    <property type="match status" value="1"/>
</dbReference>
<comment type="caution">
    <text evidence="2">The sequence shown here is derived from an EMBL/GenBank/DDBJ whole genome shotgun (WGS) entry which is preliminary data.</text>
</comment>
<dbReference type="InterPro" id="IPR001466">
    <property type="entry name" value="Beta-lactam-related"/>
</dbReference>
<evidence type="ECO:0000259" key="1">
    <source>
        <dbReference type="Pfam" id="PF00144"/>
    </source>
</evidence>
<dbReference type="InterPro" id="IPR050491">
    <property type="entry name" value="AmpC-like"/>
</dbReference>
<organism evidence="2 3">
    <name type="scientific">Nonomuraea terrae</name>
    <dbReference type="NCBI Taxonomy" id="2530383"/>
    <lineage>
        <taxon>Bacteria</taxon>
        <taxon>Bacillati</taxon>
        <taxon>Actinomycetota</taxon>
        <taxon>Actinomycetes</taxon>
        <taxon>Streptosporangiales</taxon>
        <taxon>Streptosporangiaceae</taxon>
        <taxon>Nonomuraea</taxon>
    </lineage>
</organism>
<dbReference type="InterPro" id="IPR012338">
    <property type="entry name" value="Beta-lactam/transpept-like"/>
</dbReference>
<dbReference type="Proteomes" id="UP000295302">
    <property type="component" value="Unassembled WGS sequence"/>
</dbReference>
<keyword evidence="3" id="KW-1185">Reference proteome</keyword>
<reference evidence="2 3" key="1">
    <citation type="submission" date="2019-03" db="EMBL/GenBank/DDBJ databases">
        <title>Draft genome sequences of novel Actinobacteria.</title>
        <authorList>
            <person name="Sahin N."/>
            <person name="Ay H."/>
            <person name="Saygin H."/>
        </authorList>
    </citation>
    <scope>NUCLEOTIDE SEQUENCE [LARGE SCALE GENOMIC DNA]</scope>
    <source>
        <strain evidence="2 3">CH32</strain>
    </source>
</reference>
<accession>A0A4R4YD80</accession>